<gene>
    <name evidence="1" type="ORF">ALQ37_04921</name>
</gene>
<evidence type="ECO:0000313" key="1">
    <source>
        <dbReference type="EMBL" id="RMO55715.1"/>
    </source>
</evidence>
<sequence length="18" mass="2229">MRWRTQLRGRGARRQSGR</sequence>
<dbReference type="AlphaFoldDB" id="A0A3M3WDA7"/>
<dbReference type="EMBL" id="RBPX01000422">
    <property type="protein sequence ID" value="RMO55715.1"/>
    <property type="molecule type" value="Genomic_DNA"/>
</dbReference>
<name>A0A3M3WDA7_PSEAP</name>
<evidence type="ECO:0000313" key="2">
    <source>
        <dbReference type="Proteomes" id="UP000274541"/>
    </source>
</evidence>
<dbReference type="Proteomes" id="UP000274541">
    <property type="component" value="Unassembled WGS sequence"/>
</dbReference>
<comment type="caution">
    <text evidence="1">The sequence shown here is derived from an EMBL/GenBank/DDBJ whole genome shotgun (WGS) entry which is preliminary data.</text>
</comment>
<feature type="non-terminal residue" evidence="1">
    <location>
        <position position="18"/>
    </location>
</feature>
<reference evidence="1 2" key="1">
    <citation type="submission" date="2018-08" db="EMBL/GenBank/DDBJ databases">
        <title>Recombination of ecologically and evolutionarily significant loci maintains genetic cohesion in the Pseudomonas syringae species complex.</title>
        <authorList>
            <person name="Dillon M."/>
            <person name="Thakur S."/>
            <person name="Almeida R.N.D."/>
            <person name="Weir B.S."/>
            <person name="Guttman D.S."/>
        </authorList>
    </citation>
    <scope>NUCLEOTIDE SEQUENCE [LARGE SCALE GENOMIC DNA]</scope>
    <source>
        <strain evidence="1 2">ICMP 4388</strain>
    </source>
</reference>
<accession>A0A3M3WDA7</accession>
<proteinExistence type="predicted"/>
<protein>
    <submittedName>
        <fullName evidence="1">Syringopeptin synthetase C</fullName>
    </submittedName>
</protein>
<organism evidence="1 2">
    <name type="scientific">Pseudomonas syringae pv. aptata</name>
    <dbReference type="NCBI Taxonomy" id="83167"/>
    <lineage>
        <taxon>Bacteria</taxon>
        <taxon>Pseudomonadati</taxon>
        <taxon>Pseudomonadota</taxon>
        <taxon>Gammaproteobacteria</taxon>
        <taxon>Pseudomonadales</taxon>
        <taxon>Pseudomonadaceae</taxon>
        <taxon>Pseudomonas</taxon>
        <taxon>Pseudomonas syringae</taxon>
    </lineage>
</organism>